<organism evidence="2 3">
    <name type="scientific">Sphingomonas oryzagri</name>
    <dbReference type="NCBI Taxonomy" id="3042314"/>
    <lineage>
        <taxon>Bacteria</taxon>
        <taxon>Pseudomonadati</taxon>
        <taxon>Pseudomonadota</taxon>
        <taxon>Alphaproteobacteria</taxon>
        <taxon>Sphingomonadales</taxon>
        <taxon>Sphingomonadaceae</taxon>
        <taxon>Sphingomonas</taxon>
    </lineage>
</organism>
<evidence type="ECO:0000313" key="3">
    <source>
        <dbReference type="Proteomes" id="UP001160625"/>
    </source>
</evidence>
<evidence type="ECO:0000256" key="1">
    <source>
        <dbReference type="SAM" id="MobiDB-lite"/>
    </source>
</evidence>
<feature type="compositionally biased region" description="Polar residues" evidence="1">
    <location>
        <begin position="96"/>
        <end position="114"/>
    </location>
</feature>
<reference evidence="2" key="1">
    <citation type="submission" date="2023-04" db="EMBL/GenBank/DDBJ databases">
        <title>Sphingomonas sp. MAHUQ-71 isolated from rice field.</title>
        <authorList>
            <person name="Huq M.A."/>
        </authorList>
    </citation>
    <scope>NUCLEOTIDE SEQUENCE</scope>
    <source>
        <strain evidence="2">MAHUQ-71</strain>
    </source>
</reference>
<comment type="caution">
    <text evidence="2">The sequence shown here is derived from an EMBL/GenBank/DDBJ whole genome shotgun (WGS) entry which is preliminary data.</text>
</comment>
<protein>
    <submittedName>
        <fullName evidence="2">DUF2497 domain-containing protein</fullName>
    </submittedName>
</protein>
<evidence type="ECO:0000313" key="2">
    <source>
        <dbReference type="EMBL" id="MDH7638026.1"/>
    </source>
</evidence>
<gene>
    <name evidence="2" type="ORF">QGN17_04725</name>
</gene>
<dbReference type="EMBL" id="JARYGZ010000001">
    <property type="protein sequence ID" value="MDH7638026.1"/>
    <property type="molecule type" value="Genomic_DNA"/>
</dbReference>
<dbReference type="Proteomes" id="UP001160625">
    <property type="component" value="Unassembled WGS sequence"/>
</dbReference>
<dbReference type="Pfam" id="PF10691">
    <property type="entry name" value="DUF2497"/>
    <property type="match status" value="1"/>
</dbReference>
<feature type="compositionally biased region" description="Acidic residues" evidence="1">
    <location>
        <begin position="57"/>
        <end position="81"/>
    </location>
</feature>
<dbReference type="InterPro" id="IPR019632">
    <property type="entry name" value="DUF2497"/>
</dbReference>
<feature type="region of interest" description="Disordered" evidence="1">
    <location>
        <begin position="43"/>
        <end position="115"/>
    </location>
</feature>
<name>A0ABT6MYA6_9SPHN</name>
<proteinExistence type="predicted"/>
<sequence length="194" mass="20477">MAQPNQEPSMEDILASIKRIIAEDSEAVGVRPAKLRREAMAAVASSPIVTSVHEAEPVEQDSVEEPEAEVVEPTAEAEPEAVAETAETPDVLELTSPMSEATATTEAPQPSTTGAFASAASLDGLLSSTSAEASRSAFAALTQLQVRSEEGKSNTLEGLVSDLLRPMLKEWLDRELPGIVERLVAVEVKRLAGS</sequence>
<accession>A0ABT6MYA6</accession>
<keyword evidence="3" id="KW-1185">Reference proteome</keyword>